<dbReference type="PROSITE" id="PS50878">
    <property type="entry name" value="RT_POL"/>
    <property type="match status" value="1"/>
</dbReference>
<dbReference type="Pfam" id="PF00078">
    <property type="entry name" value="RVT_1"/>
    <property type="match status" value="1"/>
</dbReference>
<evidence type="ECO:0000313" key="1">
    <source>
        <dbReference type="EMBL" id="CAB4005374.1"/>
    </source>
</evidence>
<gene>
    <name evidence="1" type="ORF">PACLA_8A011438</name>
</gene>
<dbReference type="Proteomes" id="UP001152795">
    <property type="component" value="Unassembled WGS sequence"/>
</dbReference>
<comment type="caution">
    <text evidence="1">The sequence shown here is derived from an EMBL/GenBank/DDBJ whole genome shotgun (WGS) entry which is preliminary data.</text>
</comment>
<accession>A0A6S7HJK3</accession>
<dbReference type="InterPro" id="IPR005135">
    <property type="entry name" value="Endo/exonuclease/phosphatase"/>
</dbReference>
<organism evidence="1 2">
    <name type="scientific">Paramuricea clavata</name>
    <name type="common">Red gorgonian</name>
    <name type="synonym">Violescent sea-whip</name>
    <dbReference type="NCBI Taxonomy" id="317549"/>
    <lineage>
        <taxon>Eukaryota</taxon>
        <taxon>Metazoa</taxon>
        <taxon>Cnidaria</taxon>
        <taxon>Anthozoa</taxon>
        <taxon>Octocorallia</taxon>
        <taxon>Malacalcyonacea</taxon>
        <taxon>Plexauridae</taxon>
        <taxon>Paramuricea</taxon>
    </lineage>
</organism>
<reference evidence="1" key="1">
    <citation type="submission" date="2020-04" db="EMBL/GenBank/DDBJ databases">
        <authorList>
            <person name="Alioto T."/>
            <person name="Alioto T."/>
            <person name="Gomez Garrido J."/>
        </authorList>
    </citation>
    <scope>NUCLEOTIDE SEQUENCE</scope>
    <source>
        <strain evidence="1">A484AB</strain>
    </source>
</reference>
<sequence length="859" mass="99069">MYSKLSLSTWNINGLKNCTLGKKLSNSDFIKNIEDHDLIFLVETWSNDTNSIPGFKAISTVTATPKSNFACRLSGGISLLFKIGLETFISVEKRTKTSLWCRIDSTILDSTKDLFICGVYIPPERSSYYDEEIFDDLENDIVYFSKKGNVMLLGDFNARTSKLEDFVSSEGNTFINDITETAFQPKIRESFDSYINKHGKNLIEICKSCNLRILNGRTLGDSFGKPTSHSKNGSSVVDYIICDQELTQSIENFIVKPPTYLSDHSQLVTWIKRAPTHVPLSETTHTQQPKTHKLPPQFIWDNDSMIKYTENLKSFQTQQKLQYLINSNPSPSKEGVDRFASTVEDLIMHAAKKSMKIKKKKYRNKISNVCNKKWFDKECRLQRHSLRKLANQKHRDPLNTEIRDKYHTTLKIYKNTLKRKKELFHEKKLEELERVSENDPNSFWKLLKNMSDDFEDPSMSKPDVSANSWLTHFESLHEQNNILQKLTKLEEEIPNNFLDEPISEVEVLSAAKKLKNNKSAYSDRIKNEMLKCSVKILLKLYQKLFNLILETGHFPDQWCEGLITPIFKSGDKTDPNNYRGICVTSCLSKFLCIILNQRLSKFSIDRNIIHPSQIGFQSGHRTADHIFTLKTIIDKHINENKKEKLYACFVDFRKAFDSVWHEGLFLKLLENKIDGNFYNLVKSLYSNSKCAVKESKTNRTEFFSYSTGVRQGCVLSPLLFNIYINELATLFDTTDADPFILPNGTKLSCLLYADDLILLSRSKFGLQKSLDDLHSWSKKWLMEINLKKTQIMIIEKRKTRKASPKFNVGNRNIAIVQEYCYLGVKLNHNGNFTLALKQLSEKALHALYQLQPPQSQICH</sequence>
<dbReference type="Gene3D" id="3.60.10.10">
    <property type="entry name" value="Endonuclease/exonuclease/phosphatase"/>
    <property type="match status" value="1"/>
</dbReference>
<dbReference type="GO" id="GO:0003824">
    <property type="term" value="F:catalytic activity"/>
    <property type="evidence" value="ECO:0007669"/>
    <property type="project" value="InterPro"/>
</dbReference>
<dbReference type="PANTHER" id="PTHR19446">
    <property type="entry name" value="REVERSE TRANSCRIPTASES"/>
    <property type="match status" value="1"/>
</dbReference>
<dbReference type="AlphaFoldDB" id="A0A6S7HJK3"/>
<evidence type="ECO:0000313" key="2">
    <source>
        <dbReference type="Proteomes" id="UP001152795"/>
    </source>
</evidence>
<dbReference type="InterPro" id="IPR036691">
    <property type="entry name" value="Endo/exonu/phosph_ase_sf"/>
</dbReference>
<dbReference type="EMBL" id="CACRXK020005179">
    <property type="protein sequence ID" value="CAB4005374.1"/>
    <property type="molecule type" value="Genomic_DNA"/>
</dbReference>
<dbReference type="SUPFAM" id="SSF56219">
    <property type="entry name" value="DNase I-like"/>
    <property type="match status" value="1"/>
</dbReference>
<name>A0A6S7HJK3_PARCT</name>
<dbReference type="InterPro" id="IPR043502">
    <property type="entry name" value="DNA/RNA_pol_sf"/>
</dbReference>
<protein>
    <submittedName>
        <fullName evidence="1">Uncharacterized protein</fullName>
    </submittedName>
</protein>
<dbReference type="CDD" id="cd01650">
    <property type="entry name" value="RT_nLTR_like"/>
    <property type="match status" value="1"/>
</dbReference>
<dbReference type="InterPro" id="IPR043128">
    <property type="entry name" value="Rev_trsase/Diguanyl_cyclase"/>
</dbReference>
<dbReference type="InterPro" id="IPR000477">
    <property type="entry name" value="RT_dom"/>
</dbReference>
<proteinExistence type="predicted"/>
<dbReference type="OrthoDB" id="10037236at2759"/>
<dbReference type="Pfam" id="PF14529">
    <property type="entry name" value="Exo_endo_phos_2"/>
    <property type="match status" value="1"/>
</dbReference>
<dbReference type="Gene3D" id="3.30.70.270">
    <property type="match status" value="1"/>
</dbReference>
<keyword evidence="2" id="KW-1185">Reference proteome</keyword>
<dbReference type="SUPFAM" id="SSF56672">
    <property type="entry name" value="DNA/RNA polymerases"/>
    <property type="match status" value="1"/>
</dbReference>